<name>A0A8J6NNW5_9BACT</name>
<sequence length="82" mass="9661">MQPHSNPMRVQGEKNVFCPYYGECLNHACKKGWEYWTCLDCEHRRKSEPVKVILLSPQNHDPYYSISPSLFRKKGGLFLEML</sequence>
<organism evidence="1 2">
    <name type="scientific">Candidatus Desulfatibia profunda</name>
    <dbReference type="NCBI Taxonomy" id="2841695"/>
    <lineage>
        <taxon>Bacteria</taxon>
        <taxon>Pseudomonadati</taxon>
        <taxon>Thermodesulfobacteriota</taxon>
        <taxon>Desulfobacteria</taxon>
        <taxon>Desulfobacterales</taxon>
        <taxon>Desulfobacterales incertae sedis</taxon>
        <taxon>Candidatus Desulfatibia</taxon>
    </lineage>
</organism>
<dbReference type="Proteomes" id="UP000603434">
    <property type="component" value="Unassembled WGS sequence"/>
</dbReference>
<evidence type="ECO:0000313" key="1">
    <source>
        <dbReference type="EMBL" id="MBC8361919.1"/>
    </source>
</evidence>
<comment type="caution">
    <text evidence="1">The sequence shown here is derived from an EMBL/GenBank/DDBJ whole genome shotgun (WGS) entry which is preliminary data.</text>
</comment>
<gene>
    <name evidence="1" type="ORF">H8E23_11020</name>
</gene>
<dbReference type="AlphaFoldDB" id="A0A8J6NNW5"/>
<reference evidence="1 2" key="1">
    <citation type="submission" date="2020-08" db="EMBL/GenBank/DDBJ databases">
        <title>Bridging the membrane lipid divide: bacteria of the FCB group superphylum have the potential to synthesize archaeal ether lipids.</title>
        <authorList>
            <person name="Villanueva L."/>
            <person name="Von Meijenfeldt F.A.B."/>
            <person name="Westbye A.B."/>
            <person name="Yadav S."/>
            <person name="Hopmans E.C."/>
            <person name="Dutilh B.E."/>
            <person name="Sinninghe Damste J.S."/>
        </authorList>
    </citation>
    <scope>NUCLEOTIDE SEQUENCE [LARGE SCALE GENOMIC DNA]</scope>
    <source>
        <strain evidence="1">NIOZ-UU30</strain>
    </source>
</reference>
<accession>A0A8J6NNW5</accession>
<protein>
    <submittedName>
        <fullName evidence="1">Uncharacterized protein</fullName>
    </submittedName>
</protein>
<dbReference type="EMBL" id="JACNJH010000159">
    <property type="protein sequence ID" value="MBC8361919.1"/>
    <property type="molecule type" value="Genomic_DNA"/>
</dbReference>
<proteinExistence type="predicted"/>
<evidence type="ECO:0000313" key="2">
    <source>
        <dbReference type="Proteomes" id="UP000603434"/>
    </source>
</evidence>